<dbReference type="STRING" id="351605.Gura_2685"/>
<sequence>MTKKGFDKKLLLGIGISLFFLFLLFRKIDFNKLVIAFSEMDYRYLLPAVVVTFVSYYFRAVRWKYLLLPIKKTSMANLFPSTIIGYMANNLLPARLGEFVRAYVLGQKEKIETSAVFATLVVDRLFDGFTVLLILLVTFFTVRLPAGMENVQHGLVVGGYVTLAIYALVVAFLVVLKKRTSWTIHLVGSLLKPFPARISEKVIPLLGSFISGLRLSSKPVELFALFGTSLIIWATAIWPVHMLLRSFGIVLPITASMFIMVFLVFAVMVPASPGYVGTYHAACVYGLMAFAIQKEQALSVALVIHGLSFFPVICAGFYYLWRDKVSLKKISETSTQQEKILE</sequence>
<evidence type="ECO:0000256" key="3">
    <source>
        <dbReference type="ARBA" id="ARBA00022692"/>
    </source>
</evidence>
<evidence type="ECO:0000256" key="2">
    <source>
        <dbReference type="ARBA" id="ARBA00022475"/>
    </source>
</evidence>
<keyword evidence="2" id="KW-1003">Cell membrane</keyword>
<keyword evidence="8" id="KW-1185">Reference proteome</keyword>
<feature type="transmembrane region" description="Helical" evidence="6">
    <location>
        <begin position="298"/>
        <end position="321"/>
    </location>
</feature>
<feature type="transmembrane region" description="Helical" evidence="6">
    <location>
        <begin position="247"/>
        <end position="267"/>
    </location>
</feature>
<proteinExistence type="predicted"/>
<dbReference type="InterPro" id="IPR022791">
    <property type="entry name" value="L-PG_synthase/AglD"/>
</dbReference>
<dbReference type="PANTHER" id="PTHR39087">
    <property type="entry name" value="UPF0104 MEMBRANE PROTEIN MJ1595"/>
    <property type="match status" value="1"/>
</dbReference>
<dbReference type="GO" id="GO:0005886">
    <property type="term" value="C:plasma membrane"/>
    <property type="evidence" value="ECO:0007669"/>
    <property type="project" value="UniProtKB-SubCell"/>
</dbReference>
<feature type="transmembrane region" description="Helical" evidence="6">
    <location>
        <begin position="274"/>
        <end position="292"/>
    </location>
</feature>
<protein>
    <submittedName>
        <fullName evidence="7">Uncharacterized protein</fullName>
    </submittedName>
</protein>
<dbReference type="Pfam" id="PF03706">
    <property type="entry name" value="LPG_synthase_TM"/>
    <property type="match status" value="1"/>
</dbReference>
<evidence type="ECO:0000256" key="4">
    <source>
        <dbReference type="ARBA" id="ARBA00022989"/>
    </source>
</evidence>
<dbReference type="PANTHER" id="PTHR39087:SF2">
    <property type="entry name" value="UPF0104 MEMBRANE PROTEIN MJ1595"/>
    <property type="match status" value="1"/>
</dbReference>
<organism evidence="7 8">
    <name type="scientific">Geotalea uraniireducens (strain Rf4)</name>
    <name type="common">Geobacter uraniireducens</name>
    <dbReference type="NCBI Taxonomy" id="351605"/>
    <lineage>
        <taxon>Bacteria</taxon>
        <taxon>Pseudomonadati</taxon>
        <taxon>Thermodesulfobacteriota</taxon>
        <taxon>Desulfuromonadia</taxon>
        <taxon>Geobacterales</taxon>
        <taxon>Geobacteraceae</taxon>
        <taxon>Geotalea</taxon>
    </lineage>
</organism>
<reference evidence="7 8" key="1">
    <citation type="submission" date="2007-05" db="EMBL/GenBank/DDBJ databases">
        <title>Complete sequence of Geobacter uraniireducens Rf4.</title>
        <authorList>
            <consortium name="US DOE Joint Genome Institute"/>
            <person name="Copeland A."/>
            <person name="Lucas S."/>
            <person name="Lapidus A."/>
            <person name="Barry K."/>
            <person name="Detter J.C."/>
            <person name="Glavina del Rio T."/>
            <person name="Hammon N."/>
            <person name="Israni S."/>
            <person name="Dalin E."/>
            <person name="Tice H."/>
            <person name="Pitluck S."/>
            <person name="Chertkov O."/>
            <person name="Brettin T."/>
            <person name="Bruce D."/>
            <person name="Han C."/>
            <person name="Schmutz J."/>
            <person name="Larimer F."/>
            <person name="Land M."/>
            <person name="Hauser L."/>
            <person name="Kyrpides N."/>
            <person name="Mikhailova N."/>
            <person name="Shelobolina E."/>
            <person name="Aklujkar M."/>
            <person name="Lovley D."/>
            <person name="Richardson P."/>
        </authorList>
    </citation>
    <scope>NUCLEOTIDE SEQUENCE [LARGE SCALE GENOMIC DNA]</scope>
    <source>
        <strain evidence="7 8">Rf4</strain>
    </source>
</reference>
<feature type="transmembrane region" description="Helical" evidence="6">
    <location>
        <begin position="222"/>
        <end position="241"/>
    </location>
</feature>
<name>A5G4Z1_GEOUR</name>
<feature type="transmembrane region" description="Helical" evidence="6">
    <location>
        <begin position="125"/>
        <end position="142"/>
    </location>
</feature>
<dbReference type="AlphaFoldDB" id="A5G4Z1"/>
<feature type="transmembrane region" description="Helical" evidence="6">
    <location>
        <begin position="154"/>
        <end position="176"/>
    </location>
</feature>
<evidence type="ECO:0000256" key="6">
    <source>
        <dbReference type="SAM" id="Phobius"/>
    </source>
</evidence>
<comment type="subcellular location">
    <subcellularLocation>
        <location evidence="1">Cell membrane</location>
        <topology evidence="1">Multi-pass membrane protein</topology>
    </subcellularLocation>
</comment>
<evidence type="ECO:0000256" key="5">
    <source>
        <dbReference type="ARBA" id="ARBA00023136"/>
    </source>
</evidence>
<keyword evidence="4 6" id="KW-1133">Transmembrane helix</keyword>
<dbReference type="HOGENOM" id="CLU_048072_3_1_7"/>
<keyword evidence="5 6" id="KW-0472">Membrane</keyword>
<evidence type="ECO:0000313" key="7">
    <source>
        <dbReference type="EMBL" id="ABQ26859.1"/>
    </source>
</evidence>
<evidence type="ECO:0000313" key="8">
    <source>
        <dbReference type="Proteomes" id="UP000006695"/>
    </source>
</evidence>
<dbReference type="NCBIfam" id="TIGR00374">
    <property type="entry name" value="flippase-like domain"/>
    <property type="match status" value="1"/>
</dbReference>
<keyword evidence="3 6" id="KW-0812">Transmembrane</keyword>
<dbReference type="Proteomes" id="UP000006695">
    <property type="component" value="Chromosome"/>
</dbReference>
<feature type="transmembrane region" description="Helical" evidence="6">
    <location>
        <begin position="42"/>
        <end position="58"/>
    </location>
</feature>
<accession>A5G4Z1</accession>
<gene>
    <name evidence="7" type="ordered locus">Gura_2685</name>
</gene>
<dbReference type="EMBL" id="CP000698">
    <property type="protein sequence ID" value="ABQ26859.1"/>
    <property type="molecule type" value="Genomic_DNA"/>
</dbReference>
<dbReference type="RefSeq" id="WP_011939535.1">
    <property type="nucleotide sequence ID" value="NC_009483.1"/>
</dbReference>
<dbReference type="KEGG" id="gur:Gura_2685"/>
<evidence type="ECO:0000256" key="1">
    <source>
        <dbReference type="ARBA" id="ARBA00004651"/>
    </source>
</evidence>
<dbReference type="OrthoDB" id="9786506at2"/>